<gene>
    <name evidence="2" type="ORF">L0M17_04975</name>
</gene>
<comment type="caution">
    <text evidence="2">The sequence shown here is derived from an EMBL/GenBank/DDBJ whole genome shotgun (WGS) entry which is preliminary data.</text>
</comment>
<protein>
    <submittedName>
        <fullName evidence="2">Pilus assembly protein TadG-related protein</fullName>
    </submittedName>
</protein>
<evidence type="ECO:0000259" key="1">
    <source>
        <dbReference type="Pfam" id="PF13400"/>
    </source>
</evidence>
<dbReference type="Proteomes" id="UP001202922">
    <property type="component" value="Unassembled WGS sequence"/>
</dbReference>
<accession>A0ABS9TYV5</accession>
<name>A0ABS9TYV5_9MICC</name>
<feature type="domain" description="Putative Flp pilus-assembly TadG-like N-terminal" evidence="1">
    <location>
        <begin position="21"/>
        <end position="67"/>
    </location>
</feature>
<sequence length="352" mass="35218">MRRLVSKCKSMYDGGADRERGAVAVVTALLLVVLLAASALAVDGGMLYGKQAQLQSGADAAAIAVAQKCAASLSDPQCASTSTLATSLAQSNMYQAQAGIASLTVNTTAQTVTAATQPLQPGMQAGSVSLFLAQTLGITSAKVGASATAAWGSPSTGVAPFPLAFSICQVQGMINGAYQLLESHGSGANPSCNYGPSGAVVPGGFGWLVQDSGQCGATINIAQSEGGSSPGNSAPSNCGTILAQWVATLSAGQRVIVLLPVFTAVTGTGSSAIYTLSGFAAYSVIGWNFGGTSTTNPNNSYNNQNPNGSSALSCTGNCTGIIGQFVTFVALDNTYQVGPSTPFGATIVRLTN</sequence>
<organism evidence="2 3">
    <name type="scientific">Sinomonas terrae</name>
    <dbReference type="NCBI Taxonomy" id="2908838"/>
    <lineage>
        <taxon>Bacteria</taxon>
        <taxon>Bacillati</taxon>
        <taxon>Actinomycetota</taxon>
        <taxon>Actinomycetes</taxon>
        <taxon>Micrococcales</taxon>
        <taxon>Micrococcaceae</taxon>
        <taxon>Sinomonas</taxon>
    </lineage>
</organism>
<evidence type="ECO:0000313" key="3">
    <source>
        <dbReference type="Proteomes" id="UP001202922"/>
    </source>
</evidence>
<dbReference type="RefSeq" id="WP_241052215.1">
    <property type="nucleotide sequence ID" value="NZ_JAKZBV010000001.1"/>
</dbReference>
<proteinExistence type="predicted"/>
<evidence type="ECO:0000313" key="2">
    <source>
        <dbReference type="EMBL" id="MCH6469347.1"/>
    </source>
</evidence>
<keyword evidence="3" id="KW-1185">Reference proteome</keyword>
<dbReference type="Pfam" id="PF13400">
    <property type="entry name" value="Tad"/>
    <property type="match status" value="1"/>
</dbReference>
<dbReference type="EMBL" id="JAKZBV010000001">
    <property type="protein sequence ID" value="MCH6469347.1"/>
    <property type="molecule type" value="Genomic_DNA"/>
</dbReference>
<dbReference type="InterPro" id="IPR028087">
    <property type="entry name" value="Tad_N"/>
</dbReference>
<reference evidence="2 3" key="1">
    <citation type="submission" date="2022-03" db="EMBL/GenBank/DDBJ databases">
        <title>Sinomonas sp. isolated from a soil.</title>
        <authorList>
            <person name="Han J."/>
            <person name="Kim D.-U."/>
        </authorList>
    </citation>
    <scope>NUCLEOTIDE SEQUENCE [LARGE SCALE GENOMIC DNA]</scope>
    <source>
        <strain evidence="2 3">5-5</strain>
    </source>
</reference>